<evidence type="ECO:0000256" key="1">
    <source>
        <dbReference type="ARBA" id="ARBA00004141"/>
    </source>
</evidence>
<accession>A0ABW0RM02</accession>
<feature type="transmembrane region" description="Helical" evidence="5">
    <location>
        <begin position="381"/>
        <end position="402"/>
    </location>
</feature>
<evidence type="ECO:0000256" key="4">
    <source>
        <dbReference type="ARBA" id="ARBA00023136"/>
    </source>
</evidence>
<evidence type="ECO:0000313" key="8">
    <source>
        <dbReference type="Proteomes" id="UP001596055"/>
    </source>
</evidence>
<feature type="transmembrane region" description="Helical" evidence="5">
    <location>
        <begin position="222"/>
        <end position="249"/>
    </location>
</feature>
<feature type="transmembrane region" description="Helical" evidence="5">
    <location>
        <begin position="115"/>
        <end position="135"/>
    </location>
</feature>
<feature type="domain" description="O-antigen ligase-related" evidence="6">
    <location>
        <begin position="221"/>
        <end position="358"/>
    </location>
</feature>
<gene>
    <name evidence="7" type="ORF">ACFPQA_05315</name>
</gene>
<feature type="transmembrane region" description="Helical" evidence="5">
    <location>
        <begin position="449"/>
        <end position="469"/>
    </location>
</feature>
<feature type="transmembrane region" description="Helical" evidence="5">
    <location>
        <begin position="142"/>
        <end position="163"/>
    </location>
</feature>
<dbReference type="RefSeq" id="WP_248154572.1">
    <property type="nucleotide sequence ID" value="NZ_JAKZAJ010000001.1"/>
</dbReference>
<evidence type="ECO:0000256" key="2">
    <source>
        <dbReference type="ARBA" id="ARBA00022692"/>
    </source>
</evidence>
<feature type="transmembrane region" description="Helical" evidence="5">
    <location>
        <begin position="21"/>
        <end position="42"/>
    </location>
</feature>
<feature type="transmembrane region" description="Helical" evidence="5">
    <location>
        <begin position="183"/>
        <end position="201"/>
    </location>
</feature>
<dbReference type="PANTHER" id="PTHR37422:SF13">
    <property type="entry name" value="LIPOPOLYSACCHARIDE BIOSYNTHESIS PROTEIN PA4999-RELATED"/>
    <property type="match status" value="1"/>
</dbReference>
<dbReference type="InterPro" id="IPR051533">
    <property type="entry name" value="WaaL-like"/>
</dbReference>
<name>A0ABW0RM02_9GAMM</name>
<comment type="caution">
    <text evidence="7">The sequence shown here is derived from an EMBL/GenBank/DDBJ whole genome shotgun (WGS) entry which is preliminary data.</text>
</comment>
<keyword evidence="3 5" id="KW-1133">Transmembrane helix</keyword>
<evidence type="ECO:0000256" key="5">
    <source>
        <dbReference type="SAM" id="Phobius"/>
    </source>
</evidence>
<feature type="transmembrane region" description="Helical" evidence="5">
    <location>
        <begin position="409"/>
        <end position="429"/>
    </location>
</feature>
<organism evidence="7 8">
    <name type="scientific">Marinobacter koreensis</name>
    <dbReference type="NCBI Taxonomy" id="335974"/>
    <lineage>
        <taxon>Bacteria</taxon>
        <taxon>Pseudomonadati</taxon>
        <taxon>Pseudomonadota</taxon>
        <taxon>Gammaproteobacteria</taxon>
        <taxon>Pseudomonadales</taxon>
        <taxon>Marinobacteraceae</taxon>
        <taxon>Marinobacter</taxon>
    </lineage>
</organism>
<proteinExistence type="predicted"/>
<feature type="transmembrane region" description="Helical" evidence="5">
    <location>
        <begin position="346"/>
        <end position="369"/>
    </location>
</feature>
<keyword evidence="8" id="KW-1185">Reference proteome</keyword>
<feature type="transmembrane region" description="Helical" evidence="5">
    <location>
        <begin position="86"/>
        <end position="103"/>
    </location>
</feature>
<protein>
    <submittedName>
        <fullName evidence="7">O-antigen ligase family protein</fullName>
    </submittedName>
</protein>
<keyword evidence="4 5" id="KW-0472">Membrane</keyword>
<dbReference type="GO" id="GO:0016874">
    <property type="term" value="F:ligase activity"/>
    <property type="evidence" value="ECO:0007669"/>
    <property type="project" value="UniProtKB-KW"/>
</dbReference>
<feature type="transmembrane region" description="Helical" evidence="5">
    <location>
        <begin position="261"/>
        <end position="284"/>
    </location>
</feature>
<evidence type="ECO:0000259" key="6">
    <source>
        <dbReference type="Pfam" id="PF04932"/>
    </source>
</evidence>
<keyword evidence="7" id="KW-0436">Ligase</keyword>
<dbReference type="Pfam" id="PF04932">
    <property type="entry name" value="Wzy_C"/>
    <property type="match status" value="1"/>
</dbReference>
<evidence type="ECO:0000313" key="7">
    <source>
        <dbReference type="EMBL" id="MFC5544455.1"/>
    </source>
</evidence>
<reference evidence="8" key="1">
    <citation type="journal article" date="2019" name="Int. J. Syst. Evol. Microbiol.">
        <title>The Global Catalogue of Microorganisms (GCM) 10K type strain sequencing project: providing services to taxonomists for standard genome sequencing and annotation.</title>
        <authorList>
            <consortium name="The Broad Institute Genomics Platform"/>
            <consortium name="The Broad Institute Genome Sequencing Center for Infectious Disease"/>
            <person name="Wu L."/>
            <person name="Ma J."/>
        </authorList>
    </citation>
    <scope>NUCLEOTIDE SEQUENCE [LARGE SCALE GENOMIC DNA]</scope>
    <source>
        <strain evidence="8">CGMCC 4.1799</strain>
    </source>
</reference>
<dbReference type="PANTHER" id="PTHR37422">
    <property type="entry name" value="TEICHURONIC ACID BIOSYNTHESIS PROTEIN TUAE"/>
    <property type="match status" value="1"/>
</dbReference>
<feature type="transmembrane region" description="Helical" evidence="5">
    <location>
        <begin position="54"/>
        <end position="74"/>
    </location>
</feature>
<dbReference type="Proteomes" id="UP001596055">
    <property type="component" value="Unassembled WGS sequence"/>
</dbReference>
<sequence>MMSKPKLMNFDRNFDDLAGKLVGLGFLVVSLLVFLYVLFIDFIPSVFGGYADQRVLLCFLLVFLPAACLLILTYKSGVSYILRDLMPLYVLMSAFFIGAFLFSETPFSLIESGLYVLYFLCFVLFGRTILVVGSISFCLDVFFIIAFFACFFYGAMTITVYFFAITDNFAKIDDVIPWGFVNIRYWSHVATWLLPLFPLFLSVDKLKGNKLWRIGVESTAAIWWWILLLSSSRGSILGIVFSCVIVWLFMGKATLPWLKSLLRFAFWGMLAWLVLSVLIPSIVFDEIQVRGIKSASSGRWPLWQEAWAMSLQNFPFGMGSQAWLWHDTITDTYKAAPKFGHPHNMYLMWAAEYGWLSIMGLGVLCAFAFRNLLPKFSLTRAGLNPDGSVLIAFLASVSAALFHAGVSAVFLAPGSMLIGLLILSLFWAISLPNENRSERNGLDVRFPGYGLLLVLAFLVFSGSWFLDVLGYEKAMERDWITYQKNSSNRPLPRFWFHGNFPRHASPAFPER</sequence>
<dbReference type="InterPro" id="IPR007016">
    <property type="entry name" value="O-antigen_ligase-rel_domated"/>
</dbReference>
<comment type="subcellular location">
    <subcellularLocation>
        <location evidence="1">Membrane</location>
        <topology evidence="1">Multi-pass membrane protein</topology>
    </subcellularLocation>
</comment>
<evidence type="ECO:0000256" key="3">
    <source>
        <dbReference type="ARBA" id="ARBA00022989"/>
    </source>
</evidence>
<dbReference type="EMBL" id="JBHSNL010000001">
    <property type="protein sequence ID" value="MFC5544455.1"/>
    <property type="molecule type" value="Genomic_DNA"/>
</dbReference>
<keyword evidence="2 5" id="KW-0812">Transmembrane</keyword>